<accession>A0ABV4SMS0</accession>
<protein>
    <submittedName>
        <fullName evidence="2">ArsR/SmtB family transcription factor</fullName>
    </submittedName>
</protein>
<dbReference type="EMBL" id="JBGOSP010000014">
    <property type="protein sequence ID" value="MFA3839757.1"/>
    <property type="molecule type" value="Genomic_DNA"/>
</dbReference>
<dbReference type="InterPro" id="IPR036390">
    <property type="entry name" value="WH_DNA-bd_sf"/>
</dbReference>
<dbReference type="Pfam" id="PF12840">
    <property type="entry name" value="HTH_20"/>
    <property type="match status" value="1"/>
</dbReference>
<dbReference type="Proteomes" id="UP001571476">
    <property type="component" value="Unassembled WGS sequence"/>
</dbReference>
<dbReference type="SUPFAM" id="SSF46785">
    <property type="entry name" value="Winged helix' DNA-binding domain"/>
    <property type="match status" value="1"/>
</dbReference>
<dbReference type="Gene3D" id="1.10.10.10">
    <property type="entry name" value="Winged helix-like DNA-binding domain superfamily/Winged helix DNA-binding domain"/>
    <property type="match status" value="1"/>
</dbReference>
<reference evidence="2 3" key="1">
    <citation type="submission" date="2024-08" db="EMBL/GenBank/DDBJ databases">
        <title>Genome sequence of Streptomyces aureus CACIA-1.46HGO.</title>
        <authorList>
            <person name="Evangelista-Martinez Z."/>
        </authorList>
    </citation>
    <scope>NUCLEOTIDE SEQUENCE [LARGE SCALE GENOMIC DNA]</scope>
    <source>
        <strain evidence="2 3">CACIA-1.46HGO</strain>
    </source>
</reference>
<proteinExistence type="predicted"/>
<dbReference type="InterPro" id="IPR011991">
    <property type="entry name" value="ArsR-like_HTH"/>
</dbReference>
<evidence type="ECO:0000313" key="2">
    <source>
        <dbReference type="EMBL" id="MFA3839757.1"/>
    </source>
</evidence>
<dbReference type="CDD" id="cd00090">
    <property type="entry name" value="HTH_ARSR"/>
    <property type="match status" value="1"/>
</dbReference>
<name>A0ABV4SMS0_9ACTN</name>
<organism evidence="2 3">
    <name type="scientific">Streptomyces aureus</name>
    <dbReference type="NCBI Taxonomy" id="193461"/>
    <lineage>
        <taxon>Bacteria</taxon>
        <taxon>Bacillati</taxon>
        <taxon>Actinomycetota</taxon>
        <taxon>Actinomycetes</taxon>
        <taxon>Kitasatosporales</taxon>
        <taxon>Streptomycetaceae</taxon>
        <taxon>Streptomyces</taxon>
    </lineage>
</organism>
<keyword evidence="3" id="KW-1185">Reference proteome</keyword>
<comment type="caution">
    <text evidence="2">The sequence shown here is derived from an EMBL/GenBank/DDBJ whole genome shotgun (WGS) entry which is preliminary data.</text>
</comment>
<evidence type="ECO:0000256" key="1">
    <source>
        <dbReference type="SAM" id="MobiDB-lite"/>
    </source>
</evidence>
<feature type="region of interest" description="Disordered" evidence="1">
    <location>
        <begin position="1"/>
        <end position="32"/>
    </location>
</feature>
<sequence length="217" mass="23437">MSDKERPTTPAGSGPDLGPGSGPWIPPHGARRPLPDHPVRIALLDLLAEVGTVTSTEAAARLGHSSGLCSFHLRQLARYGLIEEAPPTDGRARPWQLRWESDHLTDQAGAVEFTALTHGLEDESYRHHLAHLEQAPAAWRHDESFSAVLRLSPDEVTQLALSIRQLMTDFQARHDAAATRPADTVAVAAVARLFPLLDEDTAPAQQQTEPPTASSGP</sequence>
<dbReference type="InterPro" id="IPR036388">
    <property type="entry name" value="WH-like_DNA-bd_sf"/>
</dbReference>
<evidence type="ECO:0000313" key="3">
    <source>
        <dbReference type="Proteomes" id="UP001571476"/>
    </source>
</evidence>
<dbReference type="RefSeq" id="WP_372564496.1">
    <property type="nucleotide sequence ID" value="NZ_JBGOSP010000014.1"/>
</dbReference>
<gene>
    <name evidence="2" type="ORF">ACEG43_26880</name>
</gene>